<sequence>MADGHIAVDLEENSDEDYQSGAESQTTSLSSTIFQYEYENGRRYHAYKAGTYAIPNDETEQERLDVMHHIYNMLLGGRLHVAPLEKPQRILDIGTGTGIWAIEMADQYPQAEVIGTDLSPIQPSWVPPNVQFQIDDCELDWTYEKNSFDFIHIRGLQLSCKNWPRLLKQAYDHLKPGGWVEVVEWAEGRGVTDDGTDKGTAIYKYYDRLNEAGEKIGRPFRLPTPLKEMIPAAGFVNYREEIPKLPFSPWPADKKLKLIGRWYISSMESGFEAYGLALFTRVLKMDQEEGRELCAAAWKDVQGRKVHMYANTYFACGQKPLE</sequence>
<protein>
    <submittedName>
        <fullName evidence="2">S-adenosyl-L-methionine-dependent methyltransferase</fullName>
    </submittedName>
</protein>
<evidence type="ECO:0000313" key="3">
    <source>
        <dbReference type="Proteomes" id="UP000326924"/>
    </source>
</evidence>
<feature type="region of interest" description="Disordered" evidence="1">
    <location>
        <begin position="1"/>
        <end position="26"/>
    </location>
</feature>
<dbReference type="InParanoid" id="A0A5J5EIE9"/>
<organism evidence="2 3">
    <name type="scientific">Sphaerosporella brunnea</name>
    <dbReference type="NCBI Taxonomy" id="1250544"/>
    <lineage>
        <taxon>Eukaryota</taxon>
        <taxon>Fungi</taxon>
        <taxon>Dikarya</taxon>
        <taxon>Ascomycota</taxon>
        <taxon>Pezizomycotina</taxon>
        <taxon>Pezizomycetes</taxon>
        <taxon>Pezizales</taxon>
        <taxon>Pyronemataceae</taxon>
        <taxon>Sphaerosporella</taxon>
    </lineage>
</organism>
<evidence type="ECO:0000313" key="2">
    <source>
        <dbReference type="EMBL" id="KAA8894706.1"/>
    </source>
</evidence>
<proteinExistence type="predicted"/>
<dbReference type="Proteomes" id="UP000326924">
    <property type="component" value="Unassembled WGS sequence"/>
</dbReference>
<dbReference type="EMBL" id="VXIS01000318">
    <property type="protein sequence ID" value="KAA8894706.1"/>
    <property type="molecule type" value="Genomic_DNA"/>
</dbReference>
<dbReference type="PANTHER" id="PTHR43591:SF10">
    <property type="entry name" value="ABC TRANSMEMBRANE TYPE-1 DOMAIN-CONTAINING PROTEIN-RELATED"/>
    <property type="match status" value="1"/>
</dbReference>
<reference evidence="2 3" key="1">
    <citation type="submission" date="2019-09" db="EMBL/GenBank/DDBJ databases">
        <title>Draft genome of the ectomycorrhizal ascomycete Sphaerosporella brunnea.</title>
        <authorList>
            <consortium name="DOE Joint Genome Institute"/>
            <person name="Benucci G.M."/>
            <person name="Marozzi G."/>
            <person name="Antonielli L."/>
            <person name="Sanchez S."/>
            <person name="Marco P."/>
            <person name="Wang X."/>
            <person name="Falini L.B."/>
            <person name="Barry K."/>
            <person name="Haridas S."/>
            <person name="Lipzen A."/>
            <person name="Labutti K."/>
            <person name="Grigoriev I.V."/>
            <person name="Murat C."/>
            <person name="Martin F."/>
            <person name="Albertini E."/>
            <person name="Donnini D."/>
            <person name="Bonito G."/>
        </authorList>
    </citation>
    <scope>NUCLEOTIDE SEQUENCE [LARGE SCALE GENOMIC DNA]</scope>
    <source>
        <strain evidence="2 3">Sb_GMNB300</strain>
    </source>
</reference>
<keyword evidence="2" id="KW-0808">Transferase</keyword>
<name>A0A5J5EIE9_9PEZI</name>
<evidence type="ECO:0000256" key="1">
    <source>
        <dbReference type="SAM" id="MobiDB-lite"/>
    </source>
</evidence>
<dbReference type="GO" id="GO:0008168">
    <property type="term" value="F:methyltransferase activity"/>
    <property type="evidence" value="ECO:0007669"/>
    <property type="project" value="UniProtKB-KW"/>
</dbReference>
<dbReference type="InterPro" id="IPR029063">
    <property type="entry name" value="SAM-dependent_MTases_sf"/>
</dbReference>
<dbReference type="Gene3D" id="3.40.50.150">
    <property type="entry name" value="Vaccinia Virus protein VP39"/>
    <property type="match status" value="1"/>
</dbReference>
<dbReference type="PANTHER" id="PTHR43591">
    <property type="entry name" value="METHYLTRANSFERASE"/>
    <property type="match status" value="1"/>
</dbReference>
<keyword evidence="3" id="KW-1185">Reference proteome</keyword>
<dbReference type="SUPFAM" id="SSF53335">
    <property type="entry name" value="S-adenosyl-L-methionine-dependent methyltransferases"/>
    <property type="match status" value="1"/>
</dbReference>
<feature type="compositionally biased region" description="Acidic residues" evidence="1">
    <location>
        <begin position="9"/>
        <end position="18"/>
    </location>
</feature>
<dbReference type="AlphaFoldDB" id="A0A5J5EIE9"/>
<keyword evidence="2" id="KW-0489">Methyltransferase</keyword>
<gene>
    <name evidence="2" type="ORF">FN846DRAFT_912602</name>
</gene>
<dbReference type="Pfam" id="PF13489">
    <property type="entry name" value="Methyltransf_23"/>
    <property type="match status" value="1"/>
</dbReference>
<accession>A0A5J5EIE9</accession>
<dbReference type="GO" id="GO:0032259">
    <property type="term" value="P:methylation"/>
    <property type="evidence" value="ECO:0007669"/>
    <property type="project" value="UniProtKB-KW"/>
</dbReference>
<dbReference type="OrthoDB" id="2013972at2759"/>
<dbReference type="CDD" id="cd02440">
    <property type="entry name" value="AdoMet_MTases"/>
    <property type="match status" value="1"/>
</dbReference>
<comment type="caution">
    <text evidence="2">The sequence shown here is derived from an EMBL/GenBank/DDBJ whole genome shotgun (WGS) entry which is preliminary data.</text>
</comment>